<dbReference type="EMBL" id="GBXM01103984">
    <property type="protein sequence ID" value="JAH04593.1"/>
    <property type="molecule type" value="Transcribed_RNA"/>
</dbReference>
<dbReference type="AlphaFoldDB" id="A0A0E9PL70"/>
<sequence length="74" mass="8002">MGRGGDAARNHFGDVGSAELFTKPSPVPLLFALVVRLILGFPEQTQSIEPVHCNLNKTPCSAYNLYVGCSDRKP</sequence>
<proteinExistence type="predicted"/>
<protein>
    <submittedName>
        <fullName evidence="1">Uncharacterized protein</fullName>
    </submittedName>
</protein>
<name>A0A0E9PL70_ANGAN</name>
<evidence type="ECO:0000313" key="1">
    <source>
        <dbReference type="EMBL" id="JAH04593.1"/>
    </source>
</evidence>
<accession>A0A0E9PL70</accession>
<organism evidence="1">
    <name type="scientific">Anguilla anguilla</name>
    <name type="common">European freshwater eel</name>
    <name type="synonym">Muraena anguilla</name>
    <dbReference type="NCBI Taxonomy" id="7936"/>
    <lineage>
        <taxon>Eukaryota</taxon>
        <taxon>Metazoa</taxon>
        <taxon>Chordata</taxon>
        <taxon>Craniata</taxon>
        <taxon>Vertebrata</taxon>
        <taxon>Euteleostomi</taxon>
        <taxon>Actinopterygii</taxon>
        <taxon>Neopterygii</taxon>
        <taxon>Teleostei</taxon>
        <taxon>Anguilliformes</taxon>
        <taxon>Anguillidae</taxon>
        <taxon>Anguilla</taxon>
    </lineage>
</organism>
<reference evidence="1" key="2">
    <citation type="journal article" date="2015" name="Fish Shellfish Immunol.">
        <title>Early steps in the European eel (Anguilla anguilla)-Vibrio vulnificus interaction in the gills: Role of the RtxA13 toxin.</title>
        <authorList>
            <person name="Callol A."/>
            <person name="Pajuelo D."/>
            <person name="Ebbesson L."/>
            <person name="Teles M."/>
            <person name="MacKenzie S."/>
            <person name="Amaro C."/>
        </authorList>
    </citation>
    <scope>NUCLEOTIDE SEQUENCE</scope>
</reference>
<reference evidence="1" key="1">
    <citation type="submission" date="2014-11" db="EMBL/GenBank/DDBJ databases">
        <authorList>
            <person name="Amaro Gonzalez C."/>
        </authorList>
    </citation>
    <scope>NUCLEOTIDE SEQUENCE</scope>
</reference>